<evidence type="ECO:0000313" key="3">
    <source>
        <dbReference type="Proteomes" id="UP000294813"/>
    </source>
</evidence>
<keyword evidence="2" id="KW-0808">Transferase</keyword>
<sequence length="129" mass="14022">MIDIVPVAVEEDLVRVRQKVRQWAATYALSTLKTVKMQTAASELARNILVYAGTGTVFFSAIDGPRREFQIIFEDQGPGIADIEQALQDGYTTGSGMGIGLPGTKRLVDHFEIVSAPGQGTRVIIAMRI</sequence>
<comment type="caution">
    <text evidence="2">The sequence shown here is derived from an EMBL/GenBank/DDBJ whole genome shotgun (WGS) entry which is preliminary data.</text>
</comment>
<accession>A0A4R2RZC1</accession>
<proteinExistence type="predicted"/>
<feature type="domain" description="Histidine kinase/HSP90-like ATPase" evidence="1">
    <location>
        <begin position="32"/>
        <end position="129"/>
    </location>
</feature>
<dbReference type="GO" id="GO:0016301">
    <property type="term" value="F:kinase activity"/>
    <property type="evidence" value="ECO:0007669"/>
    <property type="project" value="UniProtKB-KW"/>
</dbReference>
<dbReference type="InterPro" id="IPR003594">
    <property type="entry name" value="HATPase_dom"/>
</dbReference>
<dbReference type="SUPFAM" id="SSF55874">
    <property type="entry name" value="ATPase domain of HSP90 chaperone/DNA topoisomerase II/histidine kinase"/>
    <property type="match status" value="1"/>
</dbReference>
<gene>
    <name evidence="2" type="ORF">EDD73_10145</name>
</gene>
<dbReference type="Proteomes" id="UP000294813">
    <property type="component" value="Unassembled WGS sequence"/>
</dbReference>
<name>A0A4R2RZC1_9FIRM</name>
<protein>
    <submittedName>
        <fullName evidence="2">Serine/threonine-protein kinase RsbT</fullName>
    </submittedName>
</protein>
<keyword evidence="3" id="KW-1185">Reference proteome</keyword>
<dbReference type="RefSeq" id="WP_207668759.1">
    <property type="nucleotide sequence ID" value="NZ_JAOQNU010000001.1"/>
</dbReference>
<dbReference type="InterPro" id="IPR036890">
    <property type="entry name" value="HATPase_C_sf"/>
</dbReference>
<reference evidence="2 3" key="1">
    <citation type="submission" date="2019-03" db="EMBL/GenBank/DDBJ databases">
        <title>Genomic Encyclopedia of Type Strains, Phase IV (KMG-IV): sequencing the most valuable type-strain genomes for metagenomic binning, comparative biology and taxonomic classification.</title>
        <authorList>
            <person name="Goeker M."/>
        </authorList>
    </citation>
    <scope>NUCLEOTIDE SEQUENCE [LARGE SCALE GENOMIC DNA]</scope>
    <source>
        <strain evidence="2 3">DSM 11170</strain>
    </source>
</reference>
<dbReference type="Gene3D" id="3.30.565.10">
    <property type="entry name" value="Histidine kinase-like ATPase, C-terminal domain"/>
    <property type="match status" value="1"/>
</dbReference>
<organism evidence="2 3">
    <name type="scientific">Heliophilum fasciatum</name>
    <dbReference type="NCBI Taxonomy" id="35700"/>
    <lineage>
        <taxon>Bacteria</taxon>
        <taxon>Bacillati</taxon>
        <taxon>Bacillota</taxon>
        <taxon>Clostridia</taxon>
        <taxon>Eubacteriales</taxon>
        <taxon>Heliobacteriaceae</taxon>
        <taxon>Heliophilum</taxon>
    </lineage>
</organism>
<dbReference type="SMART" id="SM00387">
    <property type="entry name" value="HATPase_c"/>
    <property type="match status" value="1"/>
</dbReference>
<dbReference type="AlphaFoldDB" id="A0A4R2RZC1"/>
<dbReference type="EMBL" id="SLXT01000001">
    <property type="protein sequence ID" value="TCP68884.1"/>
    <property type="molecule type" value="Genomic_DNA"/>
</dbReference>
<evidence type="ECO:0000313" key="2">
    <source>
        <dbReference type="EMBL" id="TCP68884.1"/>
    </source>
</evidence>
<dbReference type="Pfam" id="PF13581">
    <property type="entry name" value="HATPase_c_2"/>
    <property type="match status" value="1"/>
</dbReference>
<keyword evidence="2" id="KW-0418">Kinase</keyword>
<evidence type="ECO:0000259" key="1">
    <source>
        <dbReference type="SMART" id="SM00387"/>
    </source>
</evidence>
<dbReference type="CDD" id="cd16934">
    <property type="entry name" value="HATPase_RsbT-like"/>
    <property type="match status" value="1"/>
</dbReference>